<evidence type="ECO:0000313" key="1">
    <source>
        <dbReference type="EMBL" id="CAB4810024.1"/>
    </source>
</evidence>
<accession>A0A6J6YP31</accession>
<gene>
    <name evidence="1" type="ORF">UFOPK3099_00667</name>
</gene>
<proteinExistence type="predicted"/>
<organism evidence="1">
    <name type="scientific">freshwater metagenome</name>
    <dbReference type="NCBI Taxonomy" id="449393"/>
    <lineage>
        <taxon>unclassified sequences</taxon>
        <taxon>metagenomes</taxon>
        <taxon>ecological metagenomes</taxon>
    </lineage>
</organism>
<dbReference type="AlphaFoldDB" id="A0A6J6YP31"/>
<dbReference type="EMBL" id="CAFAAV010000036">
    <property type="protein sequence ID" value="CAB4810024.1"/>
    <property type="molecule type" value="Genomic_DNA"/>
</dbReference>
<protein>
    <submittedName>
        <fullName evidence="1">Unannotated protein</fullName>
    </submittedName>
</protein>
<name>A0A6J6YP31_9ZZZZ</name>
<sequence length="130" mass="13658">MTVHSASVLVRAASSMRTHRSPRFCGCSGNAGSPSHSGSVNIQSSPNAAINAAYRRGATEANCSQRPSLVRQIININVSGLCGRPCSSHAEFDLNASGQRVQIRSSNHAHVSSDKNACARLVSTRCPSPL</sequence>
<reference evidence="1" key="1">
    <citation type="submission" date="2020-05" db="EMBL/GenBank/DDBJ databases">
        <authorList>
            <person name="Chiriac C."/>
            <person name="Salcher M."/>
            <person name="Ghai R."/>
            <person name="Kavagutti S V."/>
        </authorList>
    </citation>
    <scope>NUCLEOTIDE SEQUENCE</scope>
</reference>